<dbReference type="EMBL" id="CR382125">
    <property type="protein sequence ID" value="CAG99323.1"/>
    <property type="molecule type" value="Genomic_DNA"/>
</dbReference>
<dbReference type="KEGG" id="kla:KLLA0_E06403g"/>
<comment type="similarity">
    <text evidence="1">Belongs to the MIX23 family.</text>
</comment>
<dbReference type="PIRSF" id="PIRSF022603">
    <property type="entry name" value="UCP022603"/>
    <property type="match status" value="1"/>
</dbReference>
<name>Q6CPA3_KLULA</name>
<dbReference type="Pfam" id="PF09774">
    <property type="entry name" value="MIX23"/>
    <property type="match status" value="1"/>
</dbReference>
<evidence type="ECO:0000313" key="3">
    <source>
        <dbReference type="Proteomes" id="UP000000598"/>
    </source>
</evidence>
<dbReference type="PANTHER" id="PTHR31905:SF2">
    <property type="entry name" value="PROTEIN MIX23"/>
    <property type="match status" value="1"/>
</dbReference>
<protein>
    <submittedName>
        <fullName evidence="2">KLLA0E06403p</fullName>
    </submittedName>
</protein>
<keyword evidence="3" id="KW-1185">Reference proteome</keyword>
<dbReference type="STRING" id="284590.Q6CPA3"/>
<dbReference type="FunCoup" id="Q6CPA3">
    <property type="interactions" value="24"/>
</dbReference>
<dbReference type="eggNOG" id="ENOG502S17Q">
    <property type="taxonomic scope" value="Eukaryota"/>
</dbReference>
<dbReference type="PaxDb" id="284590-Q6CPA3"/>
<organism evidence="2 3">
    <name type="scientific">Kluyveromyces lactis (strain ATCC 8585 / CBS 2359 / DSM 70799 / NBRC 1267 / NRRL Y-1140 / WM37)</name>
    <name type="common">Yeast</name>
    <name type="synonym">Candida sphaerica</name>
    <dbReference type="NCBI Taxonomy" id="284590"/>
    <lineage>
        <taxon>Eukaryota</taxon>
        <taxon>Fungi</taxon>
        <taxon>Dikarya</taxon>
        <taxon>Ascomycota</taxon>
        <taxon>Saccharomycotina</taxon>
        <taxon>Saccharomycetes</taxon>
        <taxon>Saccharomycetales</taxon>
        <taxon>Saccharomycetaceae</taxon>
        <taxon>Kluyveromyces</taxon>
    </lineage>
</organism>
<dbReference type="GO" id="GO:0005758">
    <property type="term" value="C:mitochondrial intermembrane space"/>
    <property type="evidence" value="ECO:0007669"/>
    <property type="project" value="InterPro"/>
</dbReference>
<dbReference type="InterPro" id="IPR016805">
    <property type="entry name" value="MIX23_fungal"/>
</dbReference>
<dbReference type="Proteomes" id="UP000000598">
    <property type="component" value="Chromosome E"/>
</dbReference>
<accession>Q6CPA3</accession>
<dbReference type="InParanoid" id="Q6CPA3"/>
<dbReference type="OMA" id="QFCFNER"/>
<proteinExistence type="inferred from homology"/>
<dbReference type="PANTHER" id="PTHR31905">
    <property type="entry name" value="COILED-COIL DOMAIN-CONTAINING PROTEIN 58"/>
    <property type="match status" value="1"/>
</dbReference>
<gene>
    <name evidence="2" type="ORF">KLLA0_E06403g</name>
</gene>
<evidence type="ECO:0000256" key="1">
    <source>
        <dbReference type="ARBA" id="ARBA00024204"/>
    </source>
</evidence>
<dbReference type="AlphaFoldDB" id="Q6CPA3"/>
<dbReference type="InterPro" id="IPR019171">
    <property type="entry name" value="MIX23"/>
</dbReference>
<sequence>MVVELVINTNLPELEDVSKEKLLRKGITFDPNEKLVLNRERCVNPVLIDNFFRFLRHGSDDVLKQKLNNNKSEGSKDLNCNILLNQMLYPNWKVRSDVISFCESELKSMKTEVNDKFGSESDPKPLVTERIDPYAVKDIISERESHYKDCNSLETWINNQKDIERIIQIRTSSILSEQCGNDRDYIQDFQNFIKTKN</sequence>
<dbReference type="HOGENOM" id="CLU_118733_0_0_1"/>
<evidence type="ECO:0000313" key="2">
    <source>
        <dbReference type="EMBL" id="CAG99323.1"/>
    </source>
</evidence>
<reference evidence="2 3" key="1">
    <citation type="journal article" date="2004" name="Nature">
        <title>Genome evolution in yeasts.</title>
        <authorList>
            <consortium name="Genolevures"/>
            <person name="Dujon B."/>
            <person name="Sherman D."/>
            <person name="Fischer G."/>
            <person name="Durrens P."/>
            <person name="Casaregola S."/>
            <person name="Lafontaine I."/>
            <person name="de Montigny J."/>
            <person name="Marck C."/>
            <person name="Neuveglise C."/>
            <person name="Talla E."/>
            <person name="Goffard N."/>
            <person name="Frangeul L."/>
            <person name="Aigle M."/>
            <person name="Anthouard V."/>
            <person name="Babour A."/>
            <person name="Barbe V."/>
            <person name="Barnay S."/>
            <person name="Blanchin S."/>
            <person name="Beckerich J.M."/>
            <person name="Beyne E."/>
            <person name="Bleykasten C."/>
            <person name="Boisrame A."/>
            <person name="Boyer J."/>
            <person name="Cattolico L."/>
            <person name="Confanioleri F."/>
            <person name="de Daruvar A."/>
            <person name="Despons L."/>
            <person name="Fabre E."/>
            <person name="Fairhead C."/>
            <person name="Ferry-Dumazet H."/>
            <person name="Groppi A."/>
            <person name="Hantraye F."/>
            <person name="Hennequin C."/>
            <person name="Jauniaux N."/>
            <person name="Joyet P."/>
            <person name="Kachouri R."/>
            <person name="Kerrest A."/>
            <person name="Koszul R."/>
            <person name="Lemaire M."/>
            <person name="Lesur I."/>
            <person name="Ma L."/>
            <person name="Muller H."/>
            <person name="Nicaud J.M."/>
            <person name="Nikolski M."/>
            <person name="Oztas S."/>
            <person name="Ozier-Kalogeropoulos O."/>
            <person name="Pellenz S."/>
            <person name="Potier S."/>
            <person name="Richard G.F."/>
            <person name="Straub M.L."/>
            <person name="Suleau A."/>
            <person name="Swennene D."/>
            <person name="Tekaia F."/>
            <person name="Wesolowski-Louvel M."/>
            <person name="Westhof E."/>
            <person name="Wirth B."/>
            <person name="Zeniou-Meyer M."/>
            <person name="Zivanovic I."/>
            <person name="Bolotin-Fukuhara M."/>
            <person name="Thierry A."/>
            <person name="Bouchier C."/>
            <person name="Caudron B."/>
            <person name="Scarpelli C."/>
            <person name="Gaillardin C."/>
            <person name="Weissenbach J."/>
            <person name="Wincker P."/>
            <person name="Souciet J.L."/>
        </authorList>
    </citation>
    <scope>NUCLEOTIDE SEQUENCE [LARGE SCALE GENOMIC DNA]</scope>
    <source>
        <strain evidence="3">ATCC 8585 / CBS 2359 / DSM 70799 / NBRC 1267 / NRRL Y-1140 / WM37</strain>
    </source>
</reference>